<evidence type="ECO:0000313" key="2">
    <source>
        <dbReference type="Proteomes" id="UP000008694"/>
    </source>
</evidence>
<dbReference type="Proteomes" id="UP000008694">
    <property type="component" value="Unassembled WGS sequence"/>
</dbReference>
<dbReference type="AlphaFoldDB" id="D7MPW4"/>
<protein>
    <submittedName>
        <fullName evidence="1">Uncharacterized protein</fullName>
    </submittedName>
</protein>
<gene>
    <name evidence="1" type="ORF">ARALYDRAFT_916677</name>
</gene>
<accession>D7MPW4</accession>
<dbReference type="EMBL" id="GL348720">
    <property type="protein sequence ID" value="EFH41394.1"/>
    <property type="molecule type" value="Genomic_DNA"/>
</dbReference>
<dbReference type="HOGENOM" id="CLU_1789490_0_0_1"/>
<dbReference type="SUPFAM" id="SSF51445">
    <property type="entry name" value="(Trans)glycosidases"/>
    <property type="match status" value="1"/>
</dbReference>
<proteinExistence type="predicted"/>
<dbReference type="STRING" id="81972.D7MPW4"/>
<name>D7MPW4_ARALL</name>
<sequence>MTTVSELQLPFLDSNPAVISAFAYTNVSLLLSSSYPCFKSFARDALGPYLCASLPISQQFPSPEVSPFFLLRAMQNVHISLSDLRIYGISVSTTFSFFDLTTGVKLFDMMVDVVIGSMAVRGHENLPVIVAETGLPRSGCEMDLQ</sequence>
<organism evidence="2">
    <name type="scientific">Arabidopsis lyrata subsp. lyrata</name>
    <name type="common">Lyre-leaved rock-cress</name>
    <dbReference type="NCBI Taxonomy" id="81972"/>
    <lineage>
        <taxon>Eukaryota</taxon>
        <taxon>Viridiplantae</taxon>
        <taxon>Streptophyta</taxon>
        <taxon>Embryophyta</taxon>
        <taxon>Tracheophyta</taxon>
        <taxon>Spermatophyta</taxon>
        <taxon>Magnoliopsida</taxon>
        <taxon>eudicotyledons</taxon>
        <taxon>Gunneridae</taxon>
        <taxon>Pentapetalae</taxon>
        <taxon>rosids</taxon>
        <taxon>malvids</taxon>
        <taxon>Brassicales</taxon>
        <taxon>Brassicaceae</taxon>
        <taxon>Camelineae</taxon>
        <taxon>Arabidopsis</taxon>
    </lineage>
</organism>
<keyword evidence="2" id="KW-1185">Reference proteome</keyword>
<dbReference type="Gramene" id="scaffold_800077.1">
    <property type="protein sequence ID" value="scaffold_800077.1"/>
    <property type="gene ID" value="scaffold_800077.1"/>
</dbReference>
<evidence type="ECO:0000313" key="1">
    <source>
        <dbReference type="EMBL" id="EFH41394.1"/>
    </source>
</evidence>
<reference evidence="2" key="1">
    <citation type="journal article" date="2011" name="Nat. Genet.">
        <title>The Arabidopsis lyrata genome sequence and the basis of rapid genome size change.</title>
        <authorList>
            <person name="Hu T.T."/>
            <person name="Pattyn P."/>
            <person name="Bakker E.G."/>
            <person name="Cao J."/>
            <person name="Cheng J.-F."/>
            <person name="Clark R.M."/>
            <person name="Fahlgren N."/>
            <person name="Fawcett J.A."/>
            <person name="Grimwood J."/>
            <person name="Gundlach H."/>
            <person name="Haberer G."/>
            <person name="Hollister J.D."/>
            <person name="Ossowski S."/>
            <person name="Ottilar R.P."/>
            <person name="Salamov A.A."/>
            <person name="Schneeberger K."/>
            <person name="Spannagl M."/>
            <person name="Wang X."/>
            <person name="Yang L."/>
            <person name="Nasrallah M.E."/>
            <person name="Bergelson J."/>
            <person name="Carrington J.C."/>
            <person name="Gaut B.S."/>
            <person name="Schmutz J."/>
            <person name="Mayer K.F.X."/>
            <person name="Van de Peer Y."/>
            <person name="Grigoriev I.V."/>
            <person name="Nordborg M."/>
            <person name="Weigel D."/>
            <person name="Guo Y.-L."/>
        </authorList>
    </citation>
    <scope>NUCLEOTIDE SEQUENCE [LARGE SCALE GENOMIC DNA]</scope>
    <source>
        <strain evidence="2">cv. MN47</strain>
    </source>
</reference>
<dbReference type="InterPro" id="IPR017853">
    <property type="entry name" value="GH"/>
</dbReference>